<dbReference type="OrthoDB" id="7451790at2759"/>
<dbReference type="PROSITE" id="PS51450">
    <property type="entry name" value="LRR"/>
    <property type="match status" value="4"/>
</dbReference>
<keyword evidence="1" id="KW-0433">Leucine-rich repeat</keyword>
<dbReference type="InterPro" id="IPR001611">
    <property type="entry name" value="Leu-rich_rpt"/>
</dbReference>
<proteinExistence type="predicted"/>
<name>A0A8J2WX30_9STRA</name>
<feature type="compositionally biased region" description="Basic and acidic residues" evidence="3">
    <location>
        <begin position="50"/>
        <end position="69"/>
    </location>
</feature>
<dbReference type="Proteomes" id="UP000789595">
    <property type="component" value="Unassembled WGS sequence"/>
</dbReference>
<accession>A0A8J2WX30</accession>
<dbReference type="InterPro" id="IPR003591">
    <property type="entry name" value="Leu-rich_rpt_typical-subtyp"/>
</dbReference>
<comment type="caution">
    <text evidence="4">The sequence shown here is derived from an EMBL/GenBank/DDBJ whole genome shotgun (WGS) entry which is preliminary data.</text>
</comment>
<dbReference type="Pfam" id="PF13855">
    <property type="entry name" value="LRR_8"/>
    <property type="match status" value="1"/>
</dbReference>
<evidence type="ECO:0000313" key="5">
    <source>
        <dbReference type="Proteomes" id="UP000789595"/>
    </source>
</evidence>
<protein>
    <recommendedName>
        <fullName evidence="6">Protein phosphatase 1 regulatory subunit 7</fullName>
    </recommendedName>
</protein>
<feature type="region of interest" description="Disordered" evidence="3">
    <location>
        <begin position="46"/>
        <end position="69"/>
    </location>
</feature>
<dbReference type="SMART" id="SM00369">
    <property type="entry name" value="LRR_TYP"/>
    <property type="match status" value="4"/>
</dbReference>
<evidence type="ECO:0000313" key="4">
    <source>
        <dbReference type="EMBL" id="CAH0364946.1"/>
    </source>
</evidence>
<dbReference type="PANTHER" id="PTHR15454:SF56">
    <property type="entry name" value="PROTEIN PHOSPHATASE 1 REGULATORY SUBUNIT 7-RELATED"/>
    <property type="match status" value="1"/>
</dbReference>
<dbReference type="EMBL" id="CAKKNE010000001">
    <property type="protein sequence ID" value="CAH0364946.1"/>
    <property type="molecule type" value="Genomic_DNA"/>
</dbReference>
<dbReference type="AlphaFoldDB" id="A0A8J2WX30"/>
<reference evidence="4" key="1">
    <citation type="submission" date="2021-11" db="EMBL/GenBank/DDBJ databases">
        <authorList>
            <consortium name="Genoscope - CEA"/>
            <person name="William W."/>
        </authorList>
    </citation>
    <scope>NUCLEOTIDE SEQUENCE</scope>
</reference>
<evidence type="ECO:0000256" key="1">
    <source>
        <dbReference type="ARBA" id="ARBA00022614"/>
    </source>
</evidence>
<evidence type="ECO:0000256" key="3">
    <source>
        <dbReference type="SAM" id="MobiDB-lite"/>
    </source>
</evidence>
<keyword evidence="5" id="KW-1185">Reference proteome</keyword>
<dbReference type="InterPro" id="IPR032675">
    <property type="entry name" value="LRR_dom_sf"/>
</dbReference>
<gene>
    <name evidence="4" type="ORF">PECAL_1P13410</name>
</gene>
<keyword evidence="2" id="KW-0677">Repeat</keyword>
<dbReference type="PANTHER" id="PTHR15454">
    <property type="entry name" value="NISCHARIN RELATED"/>
    <property type="match status" value="1"/>
</dbReference>
<evidence type="ECO:0000256" key="2">
    <source>
        <dbReference type="ARBA" id="ARBA00022737"/>
    </source>
</evidence>
<dbReference type="SUPFAM" id="SSF52058">
    <property type="entry name" value="L domain-like"/>
    <property type="match status" value="1"/>
</dbReference>
<dbReference type="GO" id="GO:0005737">
    <property type="term" value="C:cytoplasm"/>
    <property type="evidence" value="ECO:0007669"/>
    <property type="project" value="TreeGrafter"/>
</dbReference>
<dbReference type="SMART" id="SM00365">
    <property type="entry name" value="LRR_SD22"/>
    <property type="match status" value="5"/>
</dbReference>
<organism evidence="4 5">
    <name type="scientific">Pelagomonas calceolata</name>
    <dbReference type="NCBI Taxonomy" id="35677"/>
    <lineage>
        <taxon>Eukaryota</taxon>
        <taxon>Sar</taxon>
        <taxon>Stramenopiles</taxon>
        <taxon>Ochrophyta</taxon>
        <taxon>Pelagophyceae</taxon>
        <taxon>Pelagomonadales</taxon>
        <taxon>Pelagomonadaceae</taxon>
        <taxon>Pelagomonas</taxon>
    </lineage>
</organism>
<evidence type="ECO:0008006" key="6">
    <source>
        <dbReference type="Google" id="ProtNLM"/>
    </source>
</evidence>
<dbReference type="Gene3D" id="3.80.10.10">
    <property type="entry name" value="Ribonuclease Inhibitor"/>
    <property type="match status" value="3"/>
</dbReference>
<sequence length="409" mass="45338">MSELAHHADQEHDDEEATVIPEQQEHDQVHHDHAHAADELRRNATGAHTHVHEHSHGEGQEVHSHSHAHVTDEQLHVHDHLHAYVDENTIPVPDEKGPAERLVTIFEATSVEKDASVISYVGTSGLKVTILEGLDTHKGRLTKLSLRSNLVAECKEVAAHGASLKHLELYDNRLRSLRGIEHCPFLEIIDVSYNGSRDLAPVAVCFQLRELYAACNKLREIYVGLSKLENLVMLDLGGNRLRKMEHFPQNLEKLFLGKNKIERVENVSTLKKLKVLDVQSNRLTSLEPGSLPSQLQELYGAHNAVTDPPPDALQGLALETVDLSHNRLTSLEVFSGLGLGDLWLSYNGVPSLEAVGCLKDVPLTCLYLDHNPCAAEPRYANYLRDFFPLLEQLDANYAPARGAAASGIS</sequence>